<reference evidence="2" key="2">
    <citation type="submission" date="2020-09" db="EMBL/GenBank/DDBJ databases">
        <authorList>
            <person name="Sun Q."/>
            <person name="Zhou Y."/>
        </authorList>
    </citation>
    <scope>NUCLEOTIDE SEQUENCE</scope>
    <source>
        <strain evidence="2">CGMCC 4.3508</strain>
    </source>
</reference>
<keyword evidence="3" id="KW-1185">Reference proteome</keyword>
<organism evidence="2 3">
    <name type="scientific">Nocardia jinanensis</name>
    <dbReference type="NCBI Taxonomy" id="382504"/>
    <lineage>
        <taxon>Bacteria</taxon>
        <taxon>Bacillati</taxon>
        <taxon>Actinomycetota</taxon>
        <taxon>Actinomycetes</taxon>
        <taxon>Mycobacteriales</taxon>
        <taxon>Nocardiaceae</taxon>
        <taxon>Nocardia</taxon>
    </lineage>
</organism>
<evidence type="ECO:0000313" key="3">
    <source>
        <dbReference type="Proteomes" id="UP000638263"/>
    </source>
</evidence>
<dbReference type="EMBL" id="BMMH01000012">
    <property type="protein sequence ID" value="GGL30424.1"/>
    <property type="molecule type" value="Genomic_DNA"/>
</dbReference>
<dbReference type="PANTHER" id="PTHR33990:SF2">
    <property type="entry name" value="PHNB-LIKE DOMAIN-CONTAINING PROTEIN"/>
    <property type="match status" value="1"/>
</dbReference>
<dbReference type="CDD" id="cd06588">
    <property type="entry name" value="PhnB_like"/>
    <property type="match status" value="1"/>
</dbReference>
<name>A0A917RUY8_9NOCA</name>
<dbReference type="InterPro" id="IPR029068">
    <property type="entry name" value="Glyas_Bleomycin-R_OHBP_Dase"/>
</dbReference>
<dbReference type="PIRSF" id="PIRSF021700">
    <property type="entry name" value="3_dmu_93_MTrfase"/>
    <property type="match status" value="1"/>
</dbReference>
<sequence length="161" mass="17897">MQKIVTNLWYDTQAEEAAEFYCSLFPDGKITAVQRYTEAGMREAGTVMLVDFELAGQQFTAINGGGDYHYTHAMSLLVNCDDQAEVDRLWEALLADGGAEVQCGWLNDRYGVPWQIWPSQANELLSGDDPVAVDRALAAMYQMKKIDLRVMRDAYAGKSAG</sequence>
<dbReference type="AlphaFoldDB" id="A0A917RUY8"/>
<dbReference type="PANTHER" id="PTHR33990">
    <property type="entry name" value="PROTEIN YJDN-RELATED"/>
    <property type="match status" value="1"/>
</dbReference>
<dbReference type="InterPro" id="IPR028973">
    <property type="entry name" value="PhnB-like"/>
</dbReference>
<evidence type="ECO:0000313" key="2">
    <source>
        <dbReference type="EMBL" id="GGL30424.1"/>
    </source>
</evidence>
<dbReference type="RefSeq" id="WP_058854737.1">
    <property type="nucleotide sequence ID" value="NZ_BMMH01000012.1"/>
</dbReference>
<proteinExistence type="predicted"/>
<gene>
    <name evidence="2" type="ORF">GCM10011588_51470</name>
</gene>
<protein>
    <submittedName>
        <fullName evidence="2">VOC family protein</fullName>
    </submittedName>
</protein>
<feature type="domain" description="PhnB-like" evidence="1">
    <location>
        <begin position="2"/>
        <end position="116"/>
    </location>
</feature>
<reference evidence="2" key="1">
    <citation type="journal article" date="2014" name="Int. J. Syst. Evol. Microbiol.">
        <title>Complete genome sequence of Corynebacterium casei LMG S-19264T (=DSM 44701T), isolated from a smear-ripened cheese.</title>
        <authorList>
            <consortium name="US DOE Joint Genome Institute (JGI-PGF)"/>
            <person name="Walter F."/>
            <person name="Albersmeier A."/>
            <person name="Kalinowski J."/>
            <person name="Ruckert C."/>
        </authorList>
    </citation>
    <scope>NUCLEOTIDE SEQUENCE</scope>
    <source>
        <strain evidence="2">CGMCC 4.3508</strain>
    </source>
</reference>
<dbReference type="SUPFAM" id="SSF54593">
    <property type="entry name" value="Glyoxalase/Bleomycin resistance protein/Dihydroxybiphenyl dioxygenase"/>
    <property type="match status" value="1"/>
</dbReference>
<dbReference type="Pfam" id="PF06983">
    <property type="entry name" value="3-dmu-9_3-mt"/>
    <property type="match status" value="1"/>
</dbReference>
<evidence type="ECO:0000259" key="1">
    <source>
        <dbReference type="Pfam" id="PF06983"/>
    </source>
</evidence>
<dbReference type="InterPro" id="IPR009725">
    <property type="entry name" value="3_dmu_93_MTrfase"/>
</dbReference>
<accession>A0A917RUY8</accession>
<comment type="caution">
    <text evidence="2">The sequence shown here is derived from an EMBL/GenBank/DDBJ whole genome shotgun (WGS) entry which is preliminary data.</text>
</comment>
<dbReference type="Proteomes" id="UP000638263">
    <property type="component" value="Unassembled WGS sequence"/>
</dbReference>
<dbReference type="Gene3D" id="3.10.180.10">
    <property type="entry name" value="2,3-Dihydroxybiphenyl 1,2-Dioxygenase, domain 1"/>
    <property type="match status" value="1"/>
</dbReference>